<proteinExistence type="predicted"/>
<dbReference type="Proteomes" id="UP000308133">
    <property type="component" value="Unassembled WGS sequence"/>
</dbReference>
<protein>
    <submittedName>
        <fullName evidence="2">Uncharacterized protein</fullName>
    </submittedName>
</protein>
<feature type="compositionally biased region" description="Polar residues" evidence="1">
    <location>
        <begin position="1"/>
        <end position="16"/>
    </location>
</feature>
<dbReference type="AlphaFoldDB" id="A0A4U7AZF4"/>
<organism evidence="2 3">
    <name type="scientific">Elsinoe australis</name>
    <dbReference type="NCBI Taxonomy" id="40998"/>
    <lineage>
        <taxon>Eukaryota</taxon>
        <taxon>Fungi</taxon>
        <taxon>Dikarya</taxon>
        <taxon>Ascomycota</taxon>
        <taxon>Pezizomycotina</taxon>
        <taxon>Dothideomycetes</taxon>
        <taxon>Dothideomycetidae</taxon>
        <taxon>Myriangiales</taxon>
        <taxon>Elsinoaceae</taxon>
        <taxon>Elsinoe</taxon>
    </lineage>
</organism>
<sequence length="175" mass="17942">MPGKRPSTSLVSSTPSKIGETEPGEYSDSPLGRASLPFEGSLLGGVRPSGGQGSSAAGSPGSFDFGPQGLFGPEGGQSPPLMVGTSMAKVGSSDTIIHIRDSLDTSVGRASSPDTSIPLALSKEHHKALGLSSRASSLVSKGMAAISIGQGEHHESQHGVWRGNDGHYQHGQHRY</sequence>
<accession>A0A4U7AZF4</accession>
<feature type="region of interest" description="Disordered" evidence="1">
    <location>
        <begin position="1"/>
        <end position="84"/>
    </location>
</feature>
<evidence type="ECO:0000256" key="1">
    <source>
        <dbReference type="SAM" id="MobiDB-lite"/>
    </source>
</evidence>
<comment type="caution">
    <text evidence="2">The sequence shown here is derived from an EMBL/GenBank/DDBJ whole genome shotgun (WGS) entry which is preliminary data.</text>
</comment>
<dbReference type="EMBL" id="PTQR01000088">
    <property type="protein sequence ID" value="TKX20407.1"/>
    <property type="molecule type" value="Genomic_DNA"/>
</dbReference>
<name>A0A4U7AZF4_9PEZI</name>
<evidence type="ECO:0000313" key="2">
    <source>
        <dbReference type="EMBL" id="TKX20407.1"/>
    </source>
</evidence>
<feature type="region of interest" description="Disordered" evidence="1">
    <location>
        <begin position="151"/>
        <end position="175"/>
    </location>
</feature>
<reference evidence="2 3" key="1">
    <citation type="submission" date="2018-02" db="EMBL/GenBank/DDBJ databases">
        <title>Draft genome sequences of Elsinoe sp., causing black scab on jojoba.</title>
        <authorList>
            <person name="Stodart B."/>
            <person name="Jeffress S."/>
            <person name="Ash G."/>
            <person name="Arun Chinnappa K."/>
        </authorList>
    </citation>
    <scope>NUCLEOTIDE SEQUENCE [LARGE SCALE GENOMIC DNA]</scope>
    <source>
        <strain evidence="2 3">Hillstone_2</strain>
    </source>
</reference>
<evidence type="ECO:0000313" key="3">
    <source>
        <dbReference type="Proteomes" id="UP000308133"/>
    </source>
</evidence>
<gene>
    <name evidence="2" type="ORF">C1H76_7217</name>
</gene>